<accession>A0AAW9HE71</accession>
<dbReference type="Gene3D" id="2.60.40.10">
    <property type="entry name" value="Immunoglobulins"/>
    <property type="match status" value="1"/>
</dbReference>
<dbReference type="Gene3D" id="2.60.40.1130">
    <property type="entry name" value="Rab geranylgeranyltransferase alpha-subunit, insert domain"/>
    <property type="match status" value="1"/>
</dbReference>
<name>A0AAW9HE71_9ACTO</name>
<dbReference type="InterPro" id="IPR006047">
    <property type="entry name" value="GH13_cat_dom"/>
</dbReference>
<dbReference type="Gene3D" id="2.60.40.1180">
    <property type="entry name" value="Golgi alpha-mannosidase II"/>
    <property type="match status" value="1"/>
</dbReference>
<dbReference type="PANTHER" id="PTHR43002">
    <property type="entry name" value="GLYCOGEN DEBRANCHING ENZYME"/>
    <property type="match status" value="1"/>
</dbReference>
<protein>
    <submittedName>
        <fullName evidence="3">Pullulanase-type alpha-1,6-glucosidase</fullName>
    </submittedName>
</protein>
<evidence type="ECO:0000313" key="6">
    <source>
        <dbReference type="Proteomes" id="UP001288320"/>
    </source>
</evidence>
<dbReference type="InterPro" id="IPR040671">
    <property type="entry name" value="Pullulanase_N2"/>
</dbReference>
<keyword evidence="5" id="KW-1185">Reference proteome</keyword>
<dbReference type="EMBL" id="JAWNFV010000022">
    <property type="protein sequence ID" value="MDY5141390.1"/>
    <property type="molecule type" value="Genomic_DNA"/>
</dbReference>
<dbReference type="InterPro" id="IPR014756">
    <property type="entry name" value="Ig_E-set"/>
</dbReference>
<dbReference type="RefSeq" id="WP_101595644.1">
    <property type="nucleotide sequence ID" value="NZ_CAUPFC010000015.1"/>
</dbReference>
<dbReference type="GO" id="GO:0051060">
    <property type="term" value="F:pullulanase activity"/>
    <property type="evidence" value="ECO:0007669"/>
    <property type="project" value="InterPro"/>
</dbReference>
<reference evidence="3 5" key="1">
    <citation type="submission" date="2023-10" db="EMBL/GenBank/DDBJ databases">
        <title>Whole Genome based description of the genera Actinobaculum and Actinotignum reveals a complex phylogenetic relationship within the species included in the genus Actinotignum.</title>
        <authorList>
            <person name="Jensen C.S."/>
            <person name="Dargis R."/>
            <person name="Kemp M."/>
            <person name="Christensen J.J."/>
        </authorList>
    </citation>
    <scope>NUCLEOTIDE SEQUENCE</scope>
    <source>
        <strain evidence="4 5">SLA_B089</strain>
        <strain evidence="3">SLA_B245</strain>
    </source>
</reference>
<dbReference type="Pfam" id="PF17967">
    <property type="entry name" value="Pullulanase_N2"/>
    <property type="match status" value="1"/>
</dbReference>
<comment type="caution">
    <text evidence="3">The sequence shown here is derived from an EMBL/GenBank/DDBJ whole genome shotgun (WGS) entry which is preliminary data.</text>
</comment>
<feature type="domain" description="Glycosyl hydrolase family 13 catalytic" evidence="2">
    <location>
        <begin position="360"/>
        <end position="809"/>
    </location>
</feature>
<dbReference type="SUPFAM" id="SSF51011">
    <property type="entry name" value="Glycosyl hydrolase domain"/>
    <property type="match status" value="1"/>
</dbReference>
<dbReference type="SUPFAM" id="SSF51445">
    <property type="entry name" value="(Trans)glycosidases"/>
    <property type="match status" value="1"/>
</dbReference>
<dbReference type="InterPro" id="IPR024561">
    <property type="entry name" value="Pullul_strch_C"/>
</dbReference>
<evidence type="ECO:0000259" key="2">
    <source>
        <dbReference type="SMART" id="SM00642"/>
    </source>
</evidence>
<proteinExistence type="inferred from homology"/>
<comment type="similarity">
    <text evidence="1">Belongs to the glycosyl hydrolase 13 family.</text>
</comment>
<organism evidence="3 6">
    <name type="scientific">Actinotignum timonense</name>
    <dbReference type="NCBI Taxonomy" id="1870995"/>
    <lineage>
        <taxon>Bacteria</taxon>
        <taxon>Bacillati</taxon>
        <taxon>Actinomycetota</taxon>
        <taxon>Actinomycetes</taxon>
        <taxon>Actinomycetales</taxon>
        <taxon>Actinomycetaceae</taxon>
        <taxon>Actinotignum</taxon>
    </lineage>
</organism>
<dbReference type="CDD" id="cd02860">
    <property type="entry name" value="E_set_Pullulanase"/>
    <property type="match status" value="1"/>
</dbReference>
<evidence type="ECO:0000256" key="1">
    <source>
        <dbReference type="ARBA" id="ARBA00008061"/>
    </source>
</evidence>
<gene>
    <name evidence="3" type="primary">pulA</name>
    <name evidence="3" type="ORF">R6G74_08745</name>
    <name evidence="4" type="ORF">R6P33_08410</name>
</gene>
<dbReference type="AlphaFoldDB" id="A0AAW9HE71"/>
<dbReference type="SUPFAM" id="SSF81296">
    <property type="entry name" value="E set domains"/>
    <property type="match status" value="2"/>
</dbReference>
<dbReference type="InterPro" id="IPR017853">
    <property type="entry name" value="GH"/>
</dbReference>
<dbReference type="EMBL" id="JAWNFY010000027">
    <property type="protein sequence ID" value="MDY5147036.1"/>
    <property type="molecule type" value="Genomic_DNA"/>
</dbReference>
<dbReference type="InterPro" id="IPR013780">
    <property type="entry name" value="Glyco_hydro_b"/>
</dbReference>
<sequence length="922" mass="98438">MTHHWSSEALFGSGEFLAQSVNRSLIAWSAEQIAEGDSFELWACPDGAGVLGGSARGDRSAEQLGVKRLCALTVDPGGIPAAAIPTRAHLAGYAALRLSGVPSHRLREALRGQLLVARRSGSGELNALTGVQIAGMIDDLYAGARKEKLGVTWNGDAPAVALWAPTARQVRIAVTGAGDGAGAGPAGPVTGAAACTASPATCDATRAAASRTTTHAMTRDGLGIWHAHGTPAWKNASYLFEVEVVEPRAGTVVTYRVTGPYAVALTVDSERAVFVDLGDPAYHPELWRTAPQRTLTNPAAHTIYELHVRDFSMSDPTVPEHLRGKYGAFTLPDSAGMRHLRALAAAGMTTVHLLPTFDIATIPERPENQKIPRIPPAAPDSPAQQQAVSAVADSDAYNWGYDPFHYLAPEGSYAVEPNGGARIEEFRAMVGGLHAAGLGVVLDQVYNHTAAAGGAPASVLDKVVPGYYYRLDARGTVATSTCCPNVATENLMAEKLMVDAVVLWAKYYRVDGFRFDLMGHHTRANMEAVRAALDALTVERDGIDGARIYLYGEGWNFGEVADNARFRQATQLELNGTGIGAFNDRLRDAVHGGGPFDSDKRHHQGYGTGLFTDPNGNSPCSPEENRARLGHATDLVKLSLAGALRDFRFRTHTGEWRSGAELDYGGRPAGFASQPQEAVNYVDAHDNETLWDIGAYKLPLSLCTDDRIRMALLALATVALGQAPAFWHAGTELLRSKSLDRDSYNSGDHFNRLDFSGQSNNFGVGLPPASRNEASWPVIRPLLARPELRPSPEQITRASAIARDLLRLRHSSPLITLGSAELIRAKVSFPNGGRGATPGLIIMRIDDTAGPDIDPQLAGIIIAFNASPRPITEKIEGVTETYELSPIQLHGYDDAVRAAALISGTVTVPARSVAVFLLNAAR</sequence>
<dbReference type="GeneID" id="92813417"/>
<evidence type="ECO:0000313" key="3">
    <source>
        <dbReference type="EMBL" id="MDY5141390.1"/>
    </source>
</evidence>
<dbReference type="CDD" id="cd11341">
    <property type="entry name" value="AmyAc_Pullulanase_LD-like"/>
    <property type="match status" value="1"/>
</dbReference>
<dbReference type="InterPro" id="IPR013783">
    <property type="entry name" value="Ig-like_fold"/>
</dbReference>
<dbReference type="GO" id="GO:0005975">
    <property type="term" value="P:carbohydrate metabolic process"/>
    <property type="evidence" value="ECO:0007669"/>
    <property type="project" value="InterPro"/>
</dbReference>
<dbReference type="Proteomes" id="UP001288320">
    <property type="component" value="Unassembled WGS sequence"/>
</dbReference>
<dbReference type="Gene3D" id="3.20.20.80">
    <property type="entry name" value="Glycosidases"/>
    <property type="match status" value="1"/>
</dbReference>
<evidence type="ECO:0000313" key="5">
    <source>
        <dbReference type="Proteomes" id="UP001284901"/>
    </source>
</evidence>
<evidence type="ECO:0000313" key="4">
    <source>
        <dbReference type="EMBL" id="MDY5147036.1"/>
    </source>
</evidence>
<dbReference type="Pfam" id="PF11852">
    <property type="entry name" value="Pullul_strch_C"/>
    <property type="match status" value="1"/>
</dbReference>
<dbReference type="SMART" id="SM00642">
    <property type="entry name" value="Aamy"/>
    <property type="match status" value="1"/>
</dbReference>
<dbReference type="InterPro" id="IPR011839">
    <property type="entry name" value="Pullul_strch"/>
</dbReference>
<dbReference type="NCBIfam" id="TIGR02103">
    <property type="entry name" value="pullul_strch"/>
    <property type="match status" value="1"/>
</dbReference>
<dbReference type="Proteomes" id="UP001284901">
    <property type="component" value="Unassembled WGS sequence"/>
</dbReference>